<gene>
    <name evidence="3" type="ORF">BN52_03565</name>
    <name evidence="4" type="ORF">FC38_GL000077</name>
</gene>
<evidence type="ECO:0000313" key="6">
    <source>
        <dbReference type="Proteomes" id="UP000051521"/>
    </source>
</evidence>
<dbReference type="AlphaFoldDB" id="I7LG35"/>
<feature type="transmembrane region" description="Helical" evidence="2">
    <location>
        <begin position="52"/>
        <end position="71"/>
    </location>
</feature>
<organism evidence="3 5">
    <name type="scientific">Lactobacillus gigeriorum DSM 23908 = CRBIP 24.85</name>
    <dbReference type="NCBI Taxonomy" id="1423751"/>
    <lineage>
        <taxon>Bacteria</taxon>
        <taxon>Bacillati</taxon>
        <taxon>Bacillota</taxon>
        <taxon>Bacilli</taxon>
        <taxon>Lactobacillales</taxon>
        <taxon>Lactobacillaceae</taxon>
        <taxon>Lactobacillus</taxon>
    </lineage>
</organism>
<reference evidence="3 5" key="1">
    <citation type="submission" date="2012-06" db="EMBL/GenBank/DDBJ databases">
        <title>Draft genome sequence of Lactobacillus gigeriorum CRBIP 24.85T, isolated from chicken crop.</title>
        <authorList>
            <person name="Cousin S."/>
            <person name="Ma L."/>
            <person name="Creno S."/>
            <person name="Clermont D."/>
            <person name="Loux V."/>
            <person name="Bizet C."/>
            <person name="Bouchier C."/>
        </authorList>
    </citation>
    <scope>NUCLEOTIDE SEQUENCE [LARGE SCALE GENOMIC DNA]</scope>
    <source>
        <strain evidence="5">CRBIP 24.85T</strain>
        <strain evidence="3">Type strain: CRBIP 24.85</strain>
    </source>
</reference>
<feature type="region of interest" description="Disordered" evidence="1">
    <location>
        <begin position="106"/>
        <end position="130"/>
    </location>
</feature>
<dbReference type="EMBL" id="AYZO01000001">
    <property type="protein sequence ID" value="KRN14785.1"/>
    <property type="molecule type" value="Genomic_DNA"/>
</dbReference>
<dbReference type="Proteomes" id="UP000051521">
    <property type="component" value="Unassembled WGS sequence"/>
</dbReference>
<keyword evidence="2" id="KW-0472">Membrane</keyword>
<evidence type="ECO:0000313" key="4">
    <source>
        <dbReference type="EMBL" id="KRN14785.1"/>
    </source>
</evidence>
<keyword evidence="6" id="KW-1185">Reference proteome</keyword>
<protein>
    <submittedName>
        <fullName evidence="3">Integral membrane protein</fullName>
    </submittedName>
</protein>
<name>I7LG35_9LACO</name>
<comment type="caution">
    <text evidence="3">The sequence shown here is derived from an EMBL/GenBank/DDBJ whole genome shotgun (WGS) entry which is preliminary data.</text>
</comment>
<feature type="transmembrane region" description="Helical" evidence="2">
    <location>
        <begin position="77"/>
        <end position="94"/>
    </location>
</feature>
<dbReference type="OrthoDB" id="2312248at2"/>
<evidence type="ECO:0000313" key="5">
    <source>
        <dbReference type="Proteomes" id="UP000009326"/>
    </source>
</evidence>
<keyword evidence="2" id="KW-1133">Transmembrane helix</keyword>
<dbReference type="EMBL" id="CAKC01000059">
    <property type="protein sequence ID" value="CCI87248.1"/>
    <property type="molecule type" value="Genomic_DNA"/>
</dbReference>
<evidence type="ECO:0000256" key="1">
    <source>
        <dbReference type="SAM" id="MobiDB-lite"/>
    </source>
</evidence>
<dbReference type="Proteomes" id="UP000009326">
    <property type="component" value="Unassembled WGS sequence"/>
</dbReference>
<dbReference type="STRING" id="1423751.FC38_GL000077"/>
<keyword evidence="2" id="KW-0812">Transmembrane</keyword>
<reference evidence="4 6" key="2">
    <citation type="journal article" date="2015" name="Genome Announc.">
        <title>Expanding the biotechnology potential of lactobacilli through comparative genomics of 213 strains and associated genera.</title>
        <authorList>
            <person name="Sun Z."/>
            <person name="Harris H.M."/>
            <person name="McCann A."/>
            <person name="Guo C."/>
            <person name="Argimon S."/>
            <person name="Zhang W."/>
            <person name="Yang X."/>
            <person name="Jeffery I.B."/>
            <person name="Cooney J.C."/>
            <person name="Kagawa T.F."/>
            <person name="Liu W."/>
            <person name="Song Y."/>
            <person name="Salvetti E."/>
            <person name="Wrobel A."/>
            <person name="Rasinkangas P."/>
            <person name="Parkhill J."/>
            <person name="Rea M.C."/>
            <person name="O'Sullivan O."/>
            <person name="Ritari J."/>
            <person name="Douillard F.P."/>
            <person name="Paul Ross R."/>
            <person name="Yang R."/>
            <person name="Briner A.E."/>
            <person name="Felis G.E."/>
            <person name="de Vos W.M."/>
            <person name="Barrangou R."/>
            <person name="Klaenhammer T.R."/>
            <person name="Caufield P.W."/>
            <person name="Cui Y."/>
            <person name="Zhang H."/>
            <person name="O'Toole P.W."/>
        </authorList>
    </citation>
    <scope>NUCLEOTIDE SEQUENCE [LARGE SCALE GENOMIC DNA]</scope>
    <source>
        <strain evidence="4 6">DSM 23908</strain>
    </source>
</reference>
<feature type="compositionally biased region" description="Basic residues" evidence="1">
    <location>
        <begin position="121"/>
        <end position="130"/>
    </location>
</feature>
<proteinExistence type="predicted"/>
<evidence type="ECO:0000256" key="2">
    <source>
        <dbReference type="SAM" id="Phobius"/>
    </source>
</evidence>
<sequence>MIYLGCGLILVAIGVIWLISPAKQPNRVYGYLSYLAQVNKASFKFAQKKASLYNILFGMIQTILGIIIHLIGWDRYFLIWLLTFYLFIIFPIIWTEKSLQRFLKENGSLPPDYVEPDQVKRTRTKGFRDK</sequence>
<dbReference type="PATRIC" id="fig|1423751.3.peg.79"/>
<evidence type="ECO:0000313" key="3">
    <source>
        <dbReference type="EMBL" id="CCI87248.1"/>
    </source>
</evidence>
<dbReference type="RefSeq" id="WP_008473423.1">
    <property type="nucleotide sequence ID" value="NZ_AYZO01000001.1"/>
</dbReference>
<accession>I7LG35</accession>